<dbReference type="AlphaFoldDB" id="A0AAV5HWN0"/>
<evidence type="ECO:0000256" key="2">
    <source>
        <dbReference type="SAM" id="MobiDB-lite"/>
    </source>
</evidence>
<organism evidence="3 4">
    <name type="scientific">Rubroshorea leprosula</name>
    <dbReference type="NCBI Taxonomy" id="152421"/>
    <lineage>
        <taxon>Eukaryota</taxon>
        <taxon>Viridiplantae</taxon>
        <taxon>Streptophyta</taxon>
        <taxon>Embryophyta</taxon>
        <taxon>Tracheophyta</taxon>
        <taxon>Spermatophyta</taxon>
        <taxon>Magnoliopsida</taxon>
        <taxon>eudicotyledons</taxon>
        <taxon>Gunneridae</taxon>
        <taxon>Pentapetalae</taxon>
        <taxon>rosids</taxon>
        <taxon>malvids</taxon>
        <taxon>Malvales</taxon>
        <taxon>Dipterocarpaceae</taxon>
        <taxon>Rubroshorea</taxon>
    </lineage>
</organism>
<keyword evidence="4" id="KW-1185">Reference proteome</keyword>
<protein>
    <submittedName>
        <fullName evidence="3">Uncharacterized protein</fullName>
    </submittedName>
</protein>
<evidence type="ECO:0000313" key="4">
    <source>
        <dbReference type="Proteomes" id="UP001054252"/>
    </source>
</evidence>
<reference evidence="3 4" key="1">
    <citation type="journal article" date="2021" name="Commun. Biol.">
        <title>The genome of Shorea leprosula (Dipterocarpaceae) highlights the ecological relevance of drought in aseasonal tropical rainforests.</title>
        <authorList>
            <person name="Ng K.K.S."/>
            <person name="Kobayashi M.J."/>
            <person name="Fawcett J.A."/>
            <person name="Hatakeyama M."/>
            <person name="Paape T."/>
            <person name="Ng C.H."/>
            <person name="Ang C.C."/>
            <person name="Tnah L.H."/>
            <person name="Lee C.T."/>
            <person name="Nishiyama T."/>
            <person name="Sese J."/>
            <person name="O'Brien M.J."/>
            <person name="Copetti D."/>
            <person name="Mohd Noor M.I."/>
            <person name="Ong R.C."/>
            <person name="Putra M."/>
            <person name="Sireger I.Z."/>
            <person name="Indrioko S."/>
            <person name="Kosugi Y."/>
            <person name="Izuno A."/>
            <person name="Isagi Y."/>
            <person name="Lee S.L."/>
            <person name="Shimizu K.K."/>
        </authorList>
    </citation>
    <scope>NUCLEOTIDE SEQUENCE [LARGE SCALE GENOMIC DNA]</scope>
    <source>
        <strain evidence="3">214</strain>
    </source>
</reference>
<gene>
    <name evidence="3" type="ORF">SLEP1_g6786</name>
</gene>
<keyword evidence="1" id="KW-0175">Coiled coil</keyword>
<accession>A0AAV5HWN0</accession>
<dbReference type="EMBL" id="BPVZ01000006">
    <property type="protein sequence ID" value="GKU93168.1"/>
    <property type="molecule type" value="Genomic_DNA"/>
</dbReference>
<evidence type="ECO:0000313" key="3">
    <source>
        <dbReference type="EMBL" id="GKU93168.1"/>
    </source>
</evidence>
<feature type="region of interest" description="Disordered" evidence="2">
    <location>
        <begin position="22"/>
        <end position="66"/>
    </location>
</feature>
<name>A0AAV5HWN0_9ROSI</name>
<feature type="coiled-coil region" evidence="1">
    <location>
        <begin position="168"/>
        <end position="230"/>
    </location>
</feature>
<sequence>MYPTNSDAVEAVELYEASSLSEAGRMVIPKKPQKKSKTFATTASQGVARGKEKGQSSSASKRVRVEEHEVKGDEVVEFVPYPPPVELDPKLKEVGVITHEKGKSLIPTPPRQGGLFDIKSMTAAKRFINSTFLEVDHRLAWEEVLSHDGVASLVNALSQEFFETFKERNILVNESEELGKKKEEVEKDLVEVMLELTWLQEENDALKTKLTFKERKRRICEEKIEAQEKESGGMKKAATKLKKNMNFLVHNAMEDHIVEFLRSKKEGVQEDGESMMADFRPEVELKWDHDHEGYTIFPPNFDFKFVAVEEEPEVRSAEVGGAKVGENKLEVRSAEVGENKLEVRSAEINQQPLFEVN</sequence>
<evidence type="ECO:0000256" key="1">
    <source>
        <dbReference type="SAM" id="Coils"/>
    </source>
</evidence>
<proteinExistence type="predicted"/>
<comment type="caution">
    <text evidence="3">The sequence shown here is derived from an EMBL/GenBank/DDBJ whole genome shotgun (WGS) entry which is preliminary data.</text>
</comment>
<dbReference type="Proteomes" id="UP001054252">
    <property type="component" value="Unassembled WGS sequence"/>
</dbReference>